<accession>A0A8J8SVS5</accession>
<feature type="compositionally biased region" description="Polar residues" evidence="1">
    <location>
        <begin position="110"/>
        <end position="127"/>
    </location>
</feature>
<evidence type="ECO:0000313" key="3">
    <source>
        <dbReference type="Proteomes" id="UP000785679"/>
    </source>
</evidence>
<reference evidence="2" key="1">
    <citation type="submission" date="2019-06" db="EMBL/GenBank/DDBJ databases">
        <authorList>
            <person name="Zheng W."/>
        </authorList>
    </citation>
    <scope>NUCLEOTIDE SEQUENCE</scope>
    <source>
        <strain evidence="2">QDHG01</strain>
    </source>
</reference>
<organism evidence="2 3">
    <name type="scientific">Halteria grandinella</name>
    <dbReference type="NCBI Taxonomy" id="5974"/>
    <lineage>
        <taxon>Eukaryota</taxon>
        <taxon>Sar</taxon>
        <taxon>Alveolata</taxon>
        <taxon>Ciliophora</taxon>
        <taxon>Intramacronucleata</taxon>
        <taxon>Spirotrichea</taxon>
        <taxon>Stichotrichia</taxon>
        <taxon>Sporadotrichida</taxon>
        <taxon>Halteriidae</taxon>
        <taxon>Halteria</taxon>
    </lineage>
</organism>
<dbReference type="Proteomes" id="UP000785679">
    <property type="component" value="Unassembled WGS sequence"/>
</dbReference>
<dbReference type="EMBL" id="RRYP01022229">
    <property type="protein sequence ID" value="TNV72470.1"/>
    <property type="molecule type" value="Genomic_DNA"/>
</dbReference>
<feature type="compositionally biased region" description="Polar residues" evidence="1">
    <location>
        <begin position="10"/>
        <end position="23"/>
    </location>
</feature>
<protein>
    <submittedName>
        <fullName evidence="2">Uncharacterized protein</fullName>
    </submittedName>
</protein>
<sequence>MLQWQEEARQQLSAQFQPASSANMELDDSDINRNSISHPSGQPSSAQPPFCAATSLIHKINNSAASKRQFIPFKPRQLPSMSHHSQVHDEADSSSQSSDSEDSHHLDISNQGGTISQNQRSHPTNSHVCRCDDQIRILTRDYKWERGNAQFYVPSQNDTQRRYEQMIAEQAEQLKGMAEIQRSTNEQHQAVIELLKIRDQQLKARDAQSFSQMKMLDYISKQFAKSASESFLRSRLPKLTGL</sequence>
<comment type="caution">
    <text evidence="2">The sequence shown here is derived from an EMBL/GenBank/DDBJ whole genome shotgun (WGS) entry which is preliminary data.</text>
</comment>
<evidence type="ECO:0000256" key="1">
    <source>
        <dbReference type="SAM" id="MobiDB-lite"/>
    </source>
</evidence>
<evidence type="ECO:0000313" key="2">
    <source>
        <dbReference type="EMBL" id="TNV72470.1"/>
    </source>
</evidence>
<name>A0A8J8SVS5_HALGN</name>
<feature type="region of interest" description="Disordered" evidence="1">
    <location>
        <begin position="77"/>
        <end position="127"/>
    </location>
</feature>
<feature type="compositionally biased region" description="Polar residues" evidence="1">
    <location>
        <begin position="32"/>
        <end position="47"/>
    </location>
</feature>
<dbReference type="AlphaFoldDB" id="A0A8J8SVS5"/>
<feature type="region of interest" description="Disordered" evidence="1">
    <location>
        <begin position="1"/>
        <end position="49"/>
    </location>
</feature>
<keyword evidence="3" id="KW-1185">Reference proteome</keyword>
<proteinExistence type="predicted"/>
<gene>
    <name evidence="2" type="ORF">FGO68_gene1271</name>
</gene>